<feature type="domain" description="Nudix hydrolase" evidence="2">
    <location>
        <begin position="54"/>
        <end position="202"/>
    </location>
</feature>
<dbReference type="PROSITE" id="PS00893">
    <property type="entry name" value="NUDIX_BOX"/>
    <property type="match status" value="1"/>
</dbReference>
<dbReference type="CDD" id="cd18888">
    <property type="entry name" value="NUDIX_ADPRase_Nudt5"/>
    <property type="match status" value="1"/>
</dbReference>
<dbReference type="GO" id="GO:0006753">
    <property type="term" value="P:nucleoside phosphate metabolic process"/>
    <property type="evidence" value="ECO:0007669"/>
    <property type="project" value="TreeGrafter"/>
</dbReference>
<name>A0AA40DNN0_9PEZI</name>
<dbReference type="InterPro" id="IPR000086">
    <property type="entry name" value="NUDIX_hydrolase_dom"/>
</dbReference>
<dbReference type="InterPro" id="IPR015797">
    <property type="entry name" value="NUDIX_hydrolase-like_dom_sf"/>
</dbReference>
<dbReference type="SUPFAM" id="SSF55811">
    <property type="entry name" value="Nudix"/>
    <property type="match status" value="1"/>
</dbReference>
<keyword evidence="4" id="KW-1185">Reference proteome</keyword>
<comment type="caution">
    <text evidence="3">The sequence shown here is derived from an EMBL/GenBank/DDBJ whole genome shotgun (WGS) entry which is preliminary data.</text>
</comment>
<dbReference type="Proteomes" id="UP001172102">
    <property type="component" value="Unassembled WGS sequence"/>
</dbReference>
<keyword evidence="1 3" id="KW-0378">Hydrolase</keyword>
<dbReference type="GO" id="GO:0019693">
    <property type="term" value="P:ribose phosphate metabolic process"/>
    <property type="evidence" value="ECO:0007669"/>
    <property type="project" value="TreeGrafter"/>
</dbReference>
<dbReference type="PANTHER" id="PTHR11839:SF1">
    <property type="entry name" value="ADP-SUGAR PYROPHOSPHATASE"/>
    <property type="match status" value="1"/>
</dbReference>
<sequence length="214" mass="23428">MASGSPLDAKVLSVRPLDNKDARWMNLVEIEYRAPDGKVRTWEAMRRTTRPKDSPVDAVHIIATRQSLGGSGPEVLLEKQFRPPAGKVVIEFPAGLVDLNETLVECALRELREETGYVGELTSSGSGAAAGPVLFGSPASSFSRALSVMVNIDPTLPENRNPQPNLEEGEFIDCFWVSLKELHQEIRRLNAEGFAIDGKVGAFAEGIEITKLWQ</sequence>
<dbReference type="GO" id="GO:0005829">
    <property type="term" value="C:cytosol"/>
    <property type="evidence" value="ECO:0007669"/>
    <property type="project" value="TreeGrafter"/>
</dbReference>
<dbReference type="InterPro" id="IPR020084">
    <property type="entry name" value="NUDIX_hydrolase_CS"/>
</dbReference>
<dbReference type="PROSITE" id="PS51462">
    <property type="entry name" value="NUDIX"/>
    <property type="match status" value="1"/>
</dbReference>
<dbReference type="PANTHER" id="PTHR11839">
    <property type="entry name" value="UDP/ADP-SUGAR PYROPHOSPHATASE"/>
    <property type="match status" value="1"/>
</dbReference>
<dbReference type="Pfam" id="PF00293">
    <property type="entry name" value="NUDIX"/>
    <property type="match status" value="1"/>
</dbReference>
<evidence type="ECO:0000313" key="3">
    <source>
        <dbReference type="EMBL" id="KAK0707826.1"/>
    </source>
</evidence>
<dbReference type="Gene3D" id="3.90.79.10">
    <property type="entry name" value="Nucleoside Triphosphate Pyrophosphohydrolase"/>
    <property type="match status" value="1"/>
</dbReference>
<dbReference type="GO" id="GO:0005634">
    <property type="term" value="C:nucleus"/>
    <property type="evidence" value="ECO:0007669"/>
    <property type="project" value="TreeGrafter"/>
</dbReference>
<evidence type="ECO:0000313" key="4">
    <source>
        <dbReference type="Proteomes" id="UP001172102"/>
    </source>
</evidence>
<dbReference type="AlphaFoldDB" id="A0AA40DNN0"/>
<dbReference type="EMBL" id="JAUKUA010000006">
    <property type="protein sequence ID" value="KAK0707826.1"/>
    <property type="molecule type" value="Genomic_DNA"/>
</dbReference>
<accession>A0AA40DNN0</accession>
<organism evidence="3 4">
    <name type="scientific">Lasiosphaeris hirsuta</name>
    <dbReference type="NCBI Taxonomy" id="260670"/>
    <lineage>
        <taxon>Eukaryota</taxon>
        <taxon>Fungi</taxon>
        <taxon>Dikarya</taxon>
        <taxon>Ascomycota</taxon>
        <taxon>Pezizomycotina</taxon>
        <taxon>Sordariomycetes</taxon>
        <taxon>Sordariomycetidae</taxon>
        <taxon>Sordariales</taxon>
        <taxon>Lasiosphaeriaceae</taxon>
        <taxon>Lasiosphaeris</taxon>
    </lineage>
</organism>
<gene>
    <name evidence="3" type="ORF">B0H67DRAFT_671370</name>
</gene>
<evidence type="ECO:0000256" key="1">
    <source>
        <dbReference type="ARBA" id="ARBA00022801"/>
    </source>
</evidence>
<proteinExistence type="predicted"/>
<protein>
    <submittedName>
        <fullName evidence="3">NUDIX hydrolase domain-like protein</fullName>
    </submittedName>
</protein>
<dbReference type="GO" id="GO:0047631">
    <property type="term" value="F:ADP-ribose diphosphatase activity"/>
    <property type="evidence" value="ECO:0007669"/>
    <property type="project" value="TreeGrafter"/>
</dbReference>
<reference evidence="3" key="1">
    <citation type="submission" date="2023-06" db="EMBL/GenBank/DDBJ databases">
        <title>Genome-scale phylogeny and comparative genomics of the fungal order Sordariales.</title>
        <authorList>
            <consortium name="Lawrence Berkeley National Laboratory"/>
            <person name="Hensen N."/>
            <person name="Bonometti L."/>
            <person name="Westerberg I."/>
            <person name="Brannstrom I.O."/>
            <person name="Guillou S."/>
            <person name="Cros-Aarteil S."/>
            <person name="Calhoun S."/>
            <person name="Haridas S."/>
            <person name="Kuo A."/>
            <person name="Mondo S."/>
            <person name="Pangilinan J."/>
            <person name="Riley R."/>
            <person name="Labutti K."/>
            <person name="Andreopoulos B."/>
            <person name="Lipzen A."/>
            <person name="Chen C."/>
            <person name="Yanf M."/>
            <person name="Daum C."/>
            <person name="Ng V."/>
            <person name="Clum A."/>
            <person name="Steindorff A."/>
            <person name="Ohm R."/>
            <person name="Martin F."/>
            <person name="Silar P."/>
            <person name="Natvig D."/>
            <person name="Lalanne C."/>
            <person name="Gautier V."/>
            <person name="Ament-Velasquez S.L."/>
            <person name="Kruys A."/>
            <person name="Hutchinson M.I."/>
            <person name="Powell A.J."/>
            <person name="Barry K."/>
            <person name="Miller A.N."/>
            <person name="Grigoriev I.V."/>
            <person name="Debuchy R."/>
            <person name="Gladieux P."/>
            <person name="Thoren M.H."/>
            <person name="Johannesson H."/>
        </authorList>
    </citation>
    <scope>NUCLEOTIDE SEQUENCE</scope>
    <source>
        <strain evidence="3">SMH4607-1</strain>
    </source>
</reference>
<evidence type="ECO:0000259" key="2">
    <source>
        <dbReference type="PROSITE" id="PS51462"/>
    </source>
</evidence>